<organism evidence="2 3">
    <name type="scientific">Pleurodeles waltl</name>
    <name type="common">Iberian ribbed newt</name>
    <dbReference type="NCBI Taxonomy" id="8319"/>
    <lineage>
        <taxon>Eukaryota</taxon>
        <taxon>Metazoa</taxon>
        <taxon>Chordata</taxon>
        <taxon>Craniata</taxon>
        <taxon>Vertebrata</taxon>
        <taxon>Euteleostomi</taxon>
        <taxon>Amphibia</taxon>
        <taxon>Batrachia</taxon>
        <taxon>Caudata</taxon>
        <taxon>Salamandroidea</taxon>
        <taxon>Salamandridae</taxon>
        <taxon>Pleurodelinae</taxon>
        <taxon>Pleurodeles</taxon>
    </lineage>
</organism>
<evidence type="ECO:0000313" key="3">
    <source>
        <dbReference type="Proteomes" id="UP001066276"/>
    </source>
</evidence>
<dbReference type="AlphaFoldDB" id="A0AAV7NZJ0"/>
<gene>
    <name evidence="2" type="ORF">NDU88_008970</name>
</gene>
<accession>A0AAV7NZJ0</accession>
<sequence length="162" mass="17808">MTAGRRSTAPKSDTKRPGLVLKAGIAVGKLRGSAPLQANKIDNYATLKEWQRGDKQRQATMCTKEPSLGAIMAAIRDLKSTLEPKVDVVMVDVALLCTNVQKVSDKMKTVETRIAYLQSTTKKLEAQVQTLTQQSIAMSSKLEDQEAQQHPCGGDPRRCRRP</sequence>
<comment type="caution">
    <text evidence="2">The sequence shown here is derived from an EMBL/GenBank/DDBJ whole genome shotgun (WGS) entry which is preliminary data.</text>
</comment>
<dbReference type="SUPFAM" id="SSF46579">
    <property type="entry name" value="Prefoldin"/>
    <property type="match status" value="1"/>
</dbReference>
<dbReference type="EMBL" id="JANPWB010000012">
    <property type="protein sequence ID" value="KAJ1120821.1"/>
    <property type="molecule type" value="Genomic_DNA"/>
</dbReference>
<dbReference type="Proteomes" id="UP001066276">
    <property type="component" value="Chromosome 8"/>
</dbReference>
<evidence type="ECO:0000256" key="1">
    <source>
        <dbReference type="SAM" id="MobiDB-lite"/>
    </source>
</evidence>
<evidence type="ECO:0000313" key="2">
    <source>
        <dbReference type="EMBL" id="KAJ1120821.1"/>
    </source>
</evidence>
<name>A0AAV7NZJ0_PLEWA</name>
<reference evidence="2" key="1">
    <citation type="journal article" date="2022" name="bioRxiv">
        <title>Sequencing and chromosome-scale assembly of the giantPleurodeles waltlgenome.</title>
        <authorList>
            <person name="Brown T."/>
            <person name="Elewa A."/>
            <person name="Iarovenko S."/>
            <person name="Subramanian E."/>
            <person name="Araus A.J."/>
            <person name="Petzold A."/>
            <person name="Susuki M."/>
            <person name="Suzuki K.-i.T."/>
            <person name="Hayashi T."/>
            <person name="Toyoda A."/>
            <person name="Oliveira C."/>
            <person name="Osipova E."/>
            <person name="Leigh N.D."/>
            <person name="Simon A."/>
            <person name="Yun M.H."/>
        </authorList>
    </citation>
    <scope>NUCLEOTIDE SEQUENCE</scope>
    <source>
        <strain evidence="2">20211129_DDA</strain>
        <tissue evidence="2">Liver</tissue>
    </source>
</reference>
<proteinExistence type="predicted"/>
<protein>
    <submittedName>
        <fullName evidence="2">Uncharacterized protein</fullName>
    </submittedName>
</protein>
<feature type="region of interest" description="Disordered" evidence="1">
    <location>
        <begin position="139"/>
        <end position="162"/>
    </location>
</feature>
<keyword evidence="3" id="KW-1185">Reference proteome</keyword>